<dbReference type="PANTHER" id="PTHR47755">
    <property type="entry name" value="CELL DIVISION PROTEIN FTSX"/>
    <property type="match status" value="1"/>
</dbReference>
<gene>
    <name evidence="14" type="primary">ftsX</name>
    <name evidence="15" type="ORF">FBGL_08140</name>
    <name evidence="14" type="ORF">FGL01_08340</name>
    <name evidence="16" type="ORF">SAMN05192550_0882</name>
</gene>
<dbReference type="Proteomes" id="UP000182367">
    <property type="component" value="Unassembled WGS sequence"/>
</dbReference>
<proteinExistence type="inferred from homology"/>
<dbReference type="Pfam" id="PF18075">
    <property type="entry name" value="FtsX_ECD"/>
    <property type="match status" value="1"/>
</dbReference>
<evidence type="ECO:0000256" key="1">
    <source>
        <dbReference type="ARBA" id="ARBA00004651"/>
    </source>
</evidence>
<keyword evidence="9 10" id="KW-0131">Cell cycle</keyword>
<evidence type="ECO:0000313" key="16">
    <source>
        <dbReference type="EMBL" id="SDI81669.1"/>
    </source>
</evidence>
<comment type="caution">
    <text evidence="15">The sequence shown here is derived from an EMBL/GenBank/DDBJ whole genome shotgun (WGS) entry which is preliminary data.</text>
</comment>
<reference evidence="16 18" key="3">
    <citation type="submission" date="2016-10" db="EMBL/GenBank/DDBJ databases">
        <authorList>
            <person name="Varghese N."/>
            <person name="Submissions S."/>
        </authorList>
    </citation>
    <scope>NUCLEOTIDE SEQUENCE [LARGE SCALE GENOMIC DNA]</scope>
    <source>
        <strain evidence="16 18">Gm-149</strain>
    </source>
</reference>
<dbReference type="Proteomes" id="UP000321579">
    <property type="component" value="Unassembled WGS sequence"/>
</dbReference>
<reference evidence="15" key="2">
    <citation type="submission" date="2016-03" db="EMBL/GenBank/DDBJ databases">
        <authorList>
            <person name="Ploux O."/>
        </authorList>
    </citation>
    <scope>NUCLEOTIDE SEQUENCE</scope>
    <source>
        <strain evidence="15">NBRC 105008</strain>
    </source>
</reference>
<protein>
    <recommendedName>
        <fullName evidence="3 10">Cell division protein FtsX</fullName>
    </recommendedName>
</protein>
<dbReference type="EMBL" id="BJVF01000001">
    <property type="protein sequence ID" value="GEL10095.1"/>
    <property type="molecule type" value="Genomic_DNA"/>
</dbReference>
<comment type="similarity">
    <text evidence="2 10">Belongs to the ABC-4 integral membrane protein family. FtsX subfamily.</text>
</comment>
<keyword evidence="5 10" id="KW-0132">Cell division</keyword>
<feature type="transmembrane region" description="Helical" evidence="11">
    <location>
        <begin position="255"/>
        <end position="274"/>
    </location>
</feature>
<dbReference type="InterPro" id="IPR004513">
    <property type="entry name" value="FtsX"/>
</dbReference>
<feature type="transmembrane region" description="Helical" evidence="11">
    <location>
        <begin position="20"/>
        <end position="39"/>
    </location>
</feature>
<keyword evidence="10" id="KW-0997">Cell inner membrane</keyword>
<accession>A0A1B9DSF8</accession>
<evidence type="ECO:0000256" key="10">
    <source>
        <dbReference type="PIRNR" id="PIRNR003097"/>
    </source>
</evidence>
<evidence type="ECO:0000256" key="2">
    <source>
        <dbReference type="ARBA" id="ARBA00007379"/>
    </source>
</evidence>
<evidence type="ECO:0000256" key="9">
    <source>
        <dbReference type="ARBA" id="ARBA00023306"/>
    </source>
</evidence>
<dbReference type="RefSeq" id="WP_066327407.1">
    <property type="nucleotide sequence ID" value="NZ_BJVF01000001.1"/>
</dbReference>
<dbReference type="STRING" id="551990.SAMN05192550_0882"/>
<reference evidence="14 19" key="4">
    <citation type="submission" date="2019-07" db="EMBL/GenBank/DDBJ databases">
        <title>Whole genome shotgun sequence of Flavobacterium glycines NBRC 105008.</title>
        <authorList>
            <person name="Hosoyama A."/>
            <person name="Uohara A."/>
            <person name="Ohji S."/>
            <person name="Ichikawa N."/>
        </authorList>
    </citation>
    <scope>NUCLEOTIDE SEQUENCE [LARGE SCALE GENOMIC DNA]</scope>
    <source>
        <strain evidence="14 19">NBRC 105008</strain>
    </source>
</reference>
<dbReference type="InterPro" id="IPR040690">
    <property type="entry name" value="FtsX_ECD"/>
</dbReference>
<evidence type="ECO:0000256" key="11">
    <source>
        <dbReference type="SAM" id="Phobius"/>
    </source>
</evidence>
<keyword evidence="7 11" id="KW-1133">Transmembrane helix</keyword>
<keyword evidence="8 10" id="KW-0472">Membrane</keyword>
<dbReference type="PANTHER" id="PTHR47755:SF1">
    <property type="entry name" value="CELL DIVISION PROTEIN FTSX"/>
    <property type="match status" value="1"/>
</dbReference>
<dbReference type="InterPro" id="IPR003838">
    <property type="entry name" value="ABC3_permease_C"/>
</dbReference>
<dbReference type="PIRSF" id="PIRSF003097">
    <property type="entry name" value="FtsX"/>
    <property type="match status" value="1"/>
</dbReference>
<feature type="domain" description="FtsX extracellular" evidence="13">
    <location>
        <begin position="53"/>
        <end position="140"/>
    </location>
</feature>
<organism evidence="15 17">
    <name type="scientific">Flavobacterium glycines</name>
    <dbReference type="NCBI Taxonomy" id="551990"/>
    <lineage>
        <taxon>Bacteria</taxon>
        <taxon>Pseudomonadati</taxon>
        <taxon>Bacteroidota</taxon>
        <taxon>Flavobacteriia</taxon>
        <taxon>Flavobacteriales</taxon>
        <taxon>Flavobacteriaceae</taxon>
        <taxon>Flavobacterium</taxon>
    </lineage>
</organism>
<evidence type="ECO:0000259" key="12">
    <source>
        <dbReference type="Pfam" id="PF02687"/>
    </source>
</evidence>
<comment type="function">
    <text evidence="10">Required for cell division and gliding motility.</text>
</comment>
<evidence type="ECO:0000256" key="8">
    <source>
        <dbReference type="ARBA" id="ARBA00023136"/>
    </source>
</evidence>
<evidence type="ECO:0000313" key="17">
    <source>
        <dbReference type="Proteomes" id="UP000093226"/>
    </source>
</evidence>
<name>A0A1B9DSF8_9FLAO</name>
<dbReference type="Proteomes" id="UP000093226">
    <property type="component" value="Unassembled WGS sequence"/>
</dbReference>
<dbReference type="Gene3D" id="3.30.70.3040">
    <property type="match status" value="1"/>
</dbReference>
<evidence type="ECO:0000259" key="13">
    <source>
        <dbReference type="Pfam" id="PF18075"/>
    </source>
</evidence>
<feature type="domain" description="ABC3 transporter permease C-terminal" evidence="12">
    <location>
        <begin position="170"/>
        <end position="276"/>
    </location>
</feature>
<feature type="transmembrane region" description="Helical" evidence="11">
    <location>
        <begin position="222"/>
        <end position="243"/>
    </location>
</feature>
<keyword evidence="4 10" id="KW-1003">Cell membrane</keyword>
<keyword evidence="6 11" id="KW-0812">Transmembrane</keyword>
<dbReference type="OrthoDB" id="9813411at2"/>
<dbReference type="GO" id="GO:0051301">
    <property type="term" value="P:cell division"/>
    <property type="evidence" value="ECO:0007669"/>
    <property type="project" value="UniProtKB-KW"/>
</dbReference>
<dbReference type="EMBL" id="LVEO01000013">
    <property type="protein sequence ID" value="OCB72598.1"/>
    <property type="molecule type" value="Genomic_DNA"/>
</dbReference>
<evidence type="ECO:0000313" key="18">
    <source>
        <dbReference type="Proteomes" id="UP000182367"/>
    </source>
</evidence>
<evidence type="ECO:0000256" key="4">
    <source>
        <dbReference type="ARBA" id="ARBA00022475"/>
    </source>
</evidence>
<evidence type="ECO:0000313" key="15">
    <source>
        <dbReference type="EMBL" id="OCB72598.1"/>
    </source>
</evidence>
<dbReference type="EMBL" id="FNEO01000001">
    <property type="protein sequence ID" value="SDI81669.1"/>
    <property type="molecule type" value="Genomic_DNA"/>
</dbReference>
<comment type="subcellular location">
    <subcellularLocation>
        <location evidence="10">Cell inner membrane</location>
    </subcellularLocation>
    <subcellularLocation>
        <location evidence="1">Cell membrane</location>
        <topology evidence="1">Multi-pass membrane protein</topology>
    </subcellularLocation>
</comment>
<evidence type="ECO:0000256" key="7">
    <source>
        <dbReference type="ARBA" id="ARBA00022989"/>
    </source>
</evidence>
<sequence length="292" mass="33171">MSSSFDKFQKRRLISSYFSVVLSIFLVLFLLGTLGLFIINSKKLADDFKEKIAMTVFFKNEANDTILKSFGTELKRAPFAKKIVYVSKEEAAKVHTDIIGEDFLTFLGENPLQNSYDIHIKADYVEKDSVAKIERQLRTNNPMISDIVYDKQLVNLVNDNIKKVSMWILIITCFLTFIAVLLINSSLRLSIYSNRFIIKTMQMVGATKSFIRKPFVMRSVKLGMLGAALAILALIGLLSYVQTNFPDLGILDDKGLILLVFIAVFGFGVLITWLSTHFATQRFLNLRTDDLY</sequence>
<dbReference type="GO" id="GO:0005886">
    <property type="term" value="C:plasma membrane"/>
    <property type="evidence" value="ECO:0007669"/>
    <property type="project" value="UniProtKB-SubCell"/>
</dbReference>
<evidence type="ECO:0000256" key="5">
    <source>
        <dbReference type="ARBA" id="ARBA00022618"/>
    </source>
</evidence>
<dbReference type="AlphaFoldDB" id="A0A1B9DSF8"/>
<evidence type="ECO:0000313" key="19">
    <source>
        <dbReference type="Proteomes" id="UP000321579"/>
    </source>
</evidence>
<evidence type="ECO:0000256" key="6">
    <source>
        <dbReference type="ARBA" id="ARBA00022692"/>
    </source>
</evidence>
<evidence type="ECO:0000313" key="14">
    <source>
        <dbReference type="EMBL" id="GEL10095.1"/>
    </source>
</evidence>
<dbReference type="Pfam" id="PF02687">
    <property type="entry name" value="FtsX"/>
    <property type="match status" value="1"/>
</dbReference>
<feature type="transmembrane region" description="Helical" evidence="11">
    <location>
        <begin position="164"/>
        <end position="183"/>
    </location>
</feature>
<evidence type="ECO:0000256" key="3">
    <source>
        <dbReference type="ARBA" id="ARBA00021907"/>
    </source>
</evidence>
<keyword evidence="18" id="KW-1185">Reference proteome</keyword>
<reference evidence="17" key="1">
    <citation type="submission" date="2016-03" db="EMBL/GenBank/DDBJ databases">
        <title>Draft genome sequence of Paenibacillus glacialis DSM 22343.</title>
        <authorList>
            <person name="Shin S.-K."/>
            <person name="Yi H."/>
        </authorList>
    </citation>
    <scope>NUCLEOTIDE SEQUENCE [LARGE SCALE GENOMIC DNA]</scope>
    <source>
        <strain evidence="17">NBRC 105008</strain>
    </source>
</reference>